<feature type="chain" id="PRO_5022773189" description="alpha-L-fucosidase" evidence="6">
    <location>
        <begin position="23"/>
        <end position="513"/>
    </location>
</feature>
<name>A0A5C6E474_9BACT</name>
<evidence type="ECO:0000256" key="3">
    <source>
        <dbReference type="ARBA" id="ARBA00022729"/>
    </source>
</evidence>
<evidence type="ECO:0000256" key="6">
    <source>
        <dbReference type="SAM" id="SignalP"/>
    </source>
</evidence>
<dbReference type="EC" id="3.2.1.51" evidence="2"/>
<evidence type="ECO:0000256" key="4">
    <source>
        <dbReference type="ARBA" id="ARBA00022801"/>
    </source>
</evidence>
<dbReference type="Pfam" id="PF01120">
    <property type="entry name" value="Alpha_L_fucos"/>
    <property type="match status" value="1"/>
</dbReference>
<dbReference type="Pfam" id="PF16757">
    <property type="entry name" value="Fucosidase_C"/>
    <property type="match status" value="1"/>
</dbReference>
<evidence type="ECO:0000259" key="8">
    <source>
        <dbReference type="Pfam" id="PF16757"/>
    </source>
</evidence>
<dbReference type="AlphaFoldDB" id="A0A5C6E474"/>
<gene>
    <name evidence="9" type="ORF">Poly41_10880</name>
</gene>
<evidence type="ECO:0000259" key="7">
    <source>
        <dbReference type="Pfam" id="PF01120"/>
    </source>
</evidence>
<dbReference type="RefSeq" id="WP_146524771.1">
    <property type="nucleotide sequence ID" value="NZ_SJPV01000001.1"/>
</dbReference>
<keyword evidence="5" id="KW-0326">Glycosidase</keyword>
<dbReference type="Proteomes" id="UP000319143">
    <property type="component" value="Unassembled WGS sequence"/>
</dbReference>
<proteinExistence type="inferred from homology"/>
<feature type="domain" description="Glycoside hydrolase family 29 N-terminal" evidence="7">
    <location>
        <begin position="33"/>
        <end position="397"/>
    </location>
</feature>
<evidence type="ECO:0000256" key="1">
    <source>
        <dbReference type="ARBA" id="ARBA00007951"/>
    </source>
</evidence>
<feature type="signal peptide" evidence="6">
    <location>
        <begin position="1"/>
        <end position="22"/>
    </location>
</feature>
<dbReference type="InterPro" id="IPR000933">
    <property type="entry name" value="Glyco_hydro_29"/>
</dbReference>
<dbReference type="Gene3D" id="3.20.20.80">
    <property type="entry name" value="Glycosidases"/>
    <property type="match status" value="1"/>
</dbReference>
<dbReference type="SMART" id="SM00812">
    <property type="entry name" value="Alpha_L_fucos"/>
    <property type="match status" value="1"/>
</dbReference>
<dbReference type="OrthoDB" id="107551at2"/>
<evidence type="ECO:0000313" key="9">
    <source>
        <dbReference type="EMBL" id="TWU42787.1"/>
    </source>
</evidence>
<sequence precursor="true">MKTFLRLVARLLLPCLLLPTLAADEPEPGSLHPRPFQANWQSLEQYECPDWFRDAKFGIYAHWGVYSASQGKRNTDWYGRNMYKPGHPNHVEHLEKFGPVSEFGYKDLVPLLTAEKFNADEWVDVYVQAGARFAGPVGEHADGFSMWDSKVNEWNAASKGPRRDVVAEMKKAVEKRGLKFLVSMHHSWHWGWFPTWDKNTDASDPTYASLYGPQYPSSDAQSMGRLGNVNPNMCIDPMPSDEWEQLWLDKINEVVTGYSPDLLWFDNRLQIFTERARMQMVSEYYNHALAQGQQPVLTYKRPDLALGTATVDLERSRMPDIYPDPWLTDTSISPSTWAFAADMDVYPVDRIVDDLVDIVSKNGCMLLNIAPAPDGTIPEAQKEILRGIGDWLRINGEAIYGSRPWLVYGEGPTVTPVGHLSDMGFDGFSGEDVRYTTNQGNLYVIALGVPDEGKQVVCRWLGGGTYRGEVSDISLVGYDGKINWKRDATGLFIEVPTDTSLKHALTFKVIRES</sequence>
<dbReference type="GO" id="GO:0005764">
    <property type="term" value="C:lysosome"/>
    <property type="evidence" value="ECO:0007669"/>
    <property type="project" value="TreeGrafter"/>
</dbReference>
<dbReference type="GO" id="GO:0006004">
    <property type="term" value="P:fucose metabolic process"/>
    <property type="evidence" value="ECO:0007669"/>
    <property type="project" value="TreeGrafter"/>
</dbReference>
<dbReference type="InterPro" id="IPR057739">
    <property type="entry name" value="Glyco_hydro_29_N"/>
</dbReference>
<organism evidence="9 10">
    <name type="scientific">Novipirellula artificiosorum</name>
    <dbReference type="NCBI Taxonomy" id="2528016"/>
    <lineage>
        <taxon>Bacteria</taxon>
        <taxon>Pseudomonadati</taxon>
        <taxon>Planctomycetota</taxon>
        <taxon>Planctomycetia</taxon>
        <taxon>Pirellulales</taxon>
        <taxon>Pirellulaceae</taxon>
        <taxon>Novipirellula</taxon>
    </lineage>
</organism>
<dbReference type="PANTHER" id="PTHR10030">
    <property type="entry name" value="ALPHA-L-FUCOSIDASE"/>
    <property type="match status" value="1"/>
</dbReference>
<dbReference type="PANTHER" id="PTHR10030:SF37">
    <property type="entry name" value="ALPHA-L-FUCOSIDASE-RELATED"/>
    <property type="match status" value="1"/>
</dbReference>
<keyword evidence="10" id="KW-1185">Reference proteome</keyword>
<keyword evidence="3 6" id="KW-0732">Signal</keyword>
<dbReference type="SUPFAM" id="SSF51445">
    <property type="entry name" value="(Trans)glycosidases"/>
    <property type="match status" value="1"/>
</dbReference>
<feature type="domain" description="Alpha-L-fucosidase C-terminal" evidence="8">
    <location>
        <begin position="431"/>
        <end position="508"/>
    </location>
</feature>
<dbReference type="InterPro" id="IPR013780">
    <property type="entry name" value="Glyco_hydro_b"/>
</dbReference>
<dbReference type="GO" id="GO:0004560">
    <property type="term" value="F:alpha-L-fucosidase activity"/>
    <property type="evidence" value="ECO:0007669"/>
    <property type="project" value="InterPro"/>
</dbReference>
<protein>
    <recommendedName>
        <fullName evidence="2">alpha-L-fucosidase</fullName>
        <ecNumber evidence="2">3.2.1.51</ecNumber>
    </recommendedName>
</protein>
<keyword evidence="4" id="KW-0378">Hydrolase</keyword>
<comment type="similarity">
    <text evidence="1">Belongs to the glycosyl hydrolase 29 family.</text>
</comment>
<dbReference type="GO" id="GO:0016139">
    <property type="term" value="P:glycoside catabolic process"/>
    <property type="evidence" value="ECO:0007669"/>
    <property type="project" value="TreeGrafter"/>
</dbReference>
<dbReference type="InterPro" id="IPR017853">
    <property type="entry name" value="GH"/>
</dbReference>
<dbReference type="Gene3D" id="2.60.40.1180">
    <property type="entry name" value="Golgi alpha-mannosidase II"/>
    <property type="match status" value="1"/>
</dbReference>
<comment type="caution">
    <text evidence="9">The sequence shown here is derived from an EMBL/GenBank/DDBJ whole genome shotgun (WGS) entry which is preliminary data.</text>
</comment>
<evidence type="ECO:0000256" key="5">
    <source>
        <dbReference type="ARBA" id="ARBA00023295"/>
    </source>
</evidence>
<evidence type="ECO:0000313" key="10">
    <source>
        <dbReference type="Proteomes" id="UP000319143"/>
    </source>
</evidence>
<accession>A0A5C6E474</accession>
<reference evidence="9 10" key="1">
    <citation type="submission" date="2019-02" db="EMBL/GenBank/DDBJ databases">
        <title>Deep-cultivation of Planctomycetes and their phenomic and genomic characterization uncovers novel biology.</title>
        <authorList>
            <person name="Wiegand S."/>
            <person name="Jogler M."/>
            <person name="Boedeker C."/>
            <person name="Pinto D."/>
            <person name="Vollmers J."/>
            <person name="Rivas-Marin E."/>
            <person name="Kohn T."/>
            <person name="Peeters S.H."/>
            <person name="Heuer A."/>
            <person name="Rast P."/>
            <person name="Oberbeckmann S."/>
            <person name="Bunk B."/>
            <person name="Jeske O."/>
            <person name="Meyerdierks A."/>
            <person name="Storesund J.E."/>
            <person name="Kallscheuer N."/>
            <person name="Luecker S."/>
            <person name="Lage O.M."/>
            <person name="Pohl T."/>
            <person name="Merkel B.J."/>
            <person name="Hornburger P."/>
            <person name="Mueller R.-W."/>
            <person name="Bruemmer F."/>
            <person name="Labrenz M."/>
            <person name="Spormann A.M."/>
            <person name="Op Den Camp H."/>
            <person name="Overmann J."/>
            <person name="Amann R."/>
            <person name="Jetten M.S.M."/>
            <person name="Mascher T."/>
            <person name="Medema M.H."/>
            <person name="Devos D.P."/>
            <person name="Kaster A.-K."/>
            <person name="Ovreas L."/>
            <person name="Rohde M."/>
            <person name="Galperin M.Y."/>
            <person name="Jogler C."/>
        </authorList>
    </citation>
    <scope>NUCLEOTIDE SEQUENCE [LARGE SCALE GENOMIC DNA]</scope>
    <source>
        <strain evidence="9 10">Poly41</strain>
    </source>
</reference>
<evidence type="ECO:0000256" key="2">
    <source>
        <dbReference type="ARBA" id="ARBA00012662"/>
    </source>
</evidence>
<dbReference type="EMBL" id="SJPV01000001">
    <property type="protein sequence ID" value="TWU42787.1"/>
    <property type="molecule type" value="Genomic_DNA"/>
</dbReference>
<dbReference type="InterPro" id="IPR031919">
    <property type="entry name" value="Fucosidase_C"/>
</dbReference>